<name>A0ABU5ZQB1_9BACL</name>
<feature type="domain" description="DUF5348" evidence="1">
    <location>
        <begin position="3"/>
        <end position="69"/>
    </location>
</feature>
<evidence type="ECO:0000313" key="2">
    <source>
        <dbReference type="EMBL" id="MEB3104056.1"/>
    </source>
</evidence>
<keyword evidence="3" id="KW-1185">Reference proteome</keyword>
<dbReference type="RefSeq" id="WP_371756183.1">
    <property type="nucleotide sequence ID" value="NZ_JAYJLD010000075.1"/>
</dbReference>
<proteinExistence type="predicted"/>
<gene>
    <name evidence="2" type="ORF">VF724_20805</name>
</gene>
<protein>
    <submittedName>
        <fullName evidence="2">DUF5348 domain-containing protein</fullName>
    </submittedName>
</protein>
<dbReference type="EMBL" id="JAYJLD010000075">
    <property type="protein sequence ID" value="MEB3104056.1"/>
    <property type="molecule type" value="Genomic_DNA"/>
</dbReference>
<comment type="caution">
    <text evidence="2">The sequence shown here is derived from an EMBL/GenBank/DDBJ whole genome shotgun (WGS) entry which is preliminary data.</text>
</comment>
<sequence>MYELRFHGETRRWRVYDGAKVLYPLHCGDPLLFELGGVFYPASLELDTEWYVAFGGTKFWLHTKIKYRVLLMN</sequence>
<reference evidence="2" key="1">
    <citation type="submission" date="2023-12" db="EMBL/GenBank/DDBJ databases">
        <title>Fervidustalea candida gen. nov., sp. nov., a novel member of the family Paenibacillaceae isolated from a geothermal area.</title>
        <authorList>
            <person name="Li W.-J."/>
            <person name="Jiao J.-Y."/>
            <person name="Chen Y."/>
        </authorList>
    </citation>
    <scope>NUCLEOTIDE SEQUENCE</scope>
    <source>
        <strain evidence="2">SYSU GA230002</strain>
    </source>
</reference>
<organism evidence="2 3">
    <name type="scientific">Ferviditalea candida</name>
    <dbReference type="NCBI Taxonomy" id="3108399"/>
    <lineage>
        <taxon>Bacteria</taxon>
        <taxon>Bacillati</taxon>
        <taxon>Bacillota</taxon>
        <taxon>Bacilli</taxon>
        <taxon>Bacillales</taxon>
        <taxon>Paenibacillaceae</taxon>
        <taxon>Ferviditalea</taxon>
    </lineage>
</organism>
<dbReference type="InterPro" id="IPR035255">
    <property type="entry name" value="DUF5348"/>
</dbReference>
<evidence type="ECO:0000259" key="1">
    <source>
        <dbReference type="Pfam" id="PF17295"/>
    </source>
</evidence>
<dbReference type="Proteomes" id="UP001310386">
    <property type="component" value="Unassembled WGS sequence"/>
</dbReference>
<accession>A0ABU5ZQB1</accession>
<evidence type="ECO:0000313" key="3">
    <source>
        <dbReference type="Proteomes" id="UP001310386"/>
    </source>
</evidence>
<dbReference type="Pfam" id="PF17295">
    <property type="entry name" value="DUF5348"/>
    <property type="match status" value="1"/>
</dbReference>
<dbReference type="Gene3D" id="2.40.10.390">
    <property type="match status" value="1"/>
</dbReference>